<dbReference type="GO" id="GO:0015774">
    <property type="term" value="P:polysaccharide transport"/>
    <property type="evidence" value="ECO:0007669"/>
    <property type="project" value="InterPro"/>
</dbReference>
<evidence type="ECO:0000313" key="1">
    <source>
        <dbReference type="EMBL" id="MCY1721039.1"/>
    </source>
</evidence>
<sequence length="480" mass="55485">MDYHIAKGDEVVWMDCNGELPFCQPNPDHKKSKCKECVKRKNKGLKLLNRSVRRIPLGRIDKNVKVLPDVKNIEELKKHKFDHLEGGLGTVSSLISVVRDPSPDLGVYGDIWKRAYFSTYNIYVKAQNIFKEEYFDRVYIFNGRYANEKGILNACQKANLEYFIHERGRDKDHYMIYENAMPHNIAAFKMRMEKMWSESEIAEEDKYKIGAQFYTEREKGKIQSWVSFTNDQNPDVLPENWDNKKTNITIYMSSEDEMASISDEWRSPVYSSQLQGIKMILSDCSQGINFYLRIHPNLMGVKNKELDELLSLSYPNLTIIPAASPVSSYSMMKNSTKVLTFGSTAGIEATFWGIPSILAGVSFYRGIGATYDANSHEDVIKLIKDDLQPKDKLTAIKYGYYQKSFGEKYLNYKAQNFYFGTYKGKSIYGNWFYSNVIRTLSTLKILLYVKRKIKKFRHFLNNRNNLGKTLVLVVISSVIP</sequence>
<organism evidence="1 2">
    <name type="scientific">Draconibacterium aestuarii</name>
    <dbReference type="NCBI Taxonomy" id="2998507"/>
    <lineage>
        <taxon>Bacteria</taxon>
        <taxon>Pseudomonadati</taxon>
        <taxon>Bacteroidota</taxon>
        <taxon>Bacteroidia</taxon>
        <taxon>Marinilabiliales</taxon>
        <taxon>Prolixibacteraceae</taxon>
        <taxon>Draconibacterium</taxon>
    </lineage>
</organism>
<proteinExistence type="predicted"/>
<keyword evidence="2" id="KW-1185">Reference proteome</keyword>
<dbReference type="GO" id="GO:0000271">
    <property type="term" value="P:polysaccharide biosynthetic process"/>
    <property type="evidence" value="ECO:0007669"/>
    <property type="project" value="InterPro"/>
</dbReference>
<dbReference type="AlphaFoldDB" id="A0A9X3F5P3"/>
<name>A0A9X3F5P3_9BACT</name>
<gene>
    <name evidence="1" type="ORF">OU798_11845</name>
</gene>
<evidence type="ECO:0008006" key="3">
    <source>
        <dbReference type="Google" id="ProtNLM"/>
    </source>
</evidence>
<accession>A0A9X3F5P3</accession>
<evidence type="ECO:0000313" key="2">
    <source>
        <dbReference type="Proteomes" id="UP001145087"/>
    </source>
</evidence>
<reference evidence="1" key="1">
    <citation type="submission" date="2022-11" db="EMBL/GenBank/DDBJ databases">
        <title>Marilongibacter aestuarii gen. nov., sp. nov., isolated from tidal flat sediment.</title>
        <authorList>
            <person name="Jiayan W."/>
        </authorList>
    </citation>
    <scope>NUCLEOTIDE SEQUENCE</scope>
    <source>
        <strain evidence="1">Z1-6</strain>
    </source>
</reference>
<dbReference type="EMBL" id="JAPOHD010000027">
    <property type="protein sequence ID" value="MCY1721039.1"/>
    <property type="molecule type" value="Genomic_DNA"/>
</dbReference>
<comment type="caution">
    <text evidence="1">The sequence shown here is derived from an EMBL/GenBank/DDBJ whole genome shotgun (WGS) entry which is preliminary data.</text>
</comment>
<dbReference type="Pfam" id="PF05159">
    <property type="entry name" value="Capsule_synth"/>
    <property type="match status" value="1"/>
</dbReference>
<dbReference type="RefSeq" id="WP_343333373.1">
    <property type="nucleotide sequence ID" value="NZ_JAPOHD010000027.1"/>
</dbReference>
<dbReference type="Proteomes" id="UP001145087">
    <property type="component" value="Unassembled WGS sequence"/>
</dbReference>
<protein>
    <recommendedName>
        <fullName evidence="3">Capsule polysaccharide biosynthesis protein</fullName>
    </recommendedName>
</protein>
<dbReference type="InterPro" id="IPR007833">
    <property type="entry name" value="Capsule_polysaccharide_synth"/>
</dbReference>